<evidence type="ECO:0000259" key="9">
    <source>
        <dbReference type="Pfam" id="PF01619"/>
    </source>
</evidence>
<evidence type="ECO:0000256" key="4">
    <source>
        <dbReference type="ARBA" id="ARBA00022827"/>
    </source>
</evidence>
<sequence length="559" mass="62947">MMGSLKFIQRSLSSNLYKHKARSLFNSLAEASTGSVNVLGTRAQRWTCTKQRQRYVASHWSSLRRVSTLTEDLSLNKQQDLKGYESCNNHGRNFTTSSNVLISRNGRISGKSPDYSVKPNKSGDEVDVFGNYQVAYGSKTTWELVRTLTVFFFCKFSAFTDNAVHLMSLCYKILGRRISNVLIGRTVYDQFVAGTTPHELAEVIARLRHGGVGPMLCTPIECDADGEPPQEEFFDESLEKILASLQLALRLNDPHPMFQYRFSALMSGDILKTVSKLCSETTHNQEVIEAIIAGMKGRPVNFSQLPGWSSFPDDKIDVFSRALRRLGKISEAMKPVDVIGLVDAEYTYLNPALRLLALAMMKDCNTEKAKLFFTYQGYLKATPSILGSDVAYAKDNGFCFGLKLVRGAYMVKERQLARQLGYEDPVHESFDKTTESYHSCLDLLLTNVMTSRPLSLRFFIASHNEDTVRYAMRRMAELGIRKDGGSVFFGQLYGMADHVSFTLGHDGYRIYKSIPYGSIADTLPYLSRRAQENKSILANARRERALVAKTLKSRLLFMN</sequence>
<dbReference type="GO" id="GO:0004657">
    <property type="term" value="F:proline dehydrogenase activity"/>
    <property type="evidence" value="ECO:0007669"/>
    <property type="project" value="UniProtKB-EC"/>
</dbReference>
<evidence type="ECO:0000256" key="2">
    <source>
        <dbReference type="ARBA" id="ARBA00005869"/>
    </source>
</evidence>
<evidence type="ECO:0000256" key="5">
    <source>
        <dbReference type="ARBA" id="ARBA00023002"/>
    </source>
</evidence>
<dbReference type="Gene3D" id="3.20.20.220">
    <property type="match status" value="1"/>
</dbReference>
<comment type="similarity">
    <text evidence="2 8">Belongs to the proline oxidase family.</text>
</comment>
<dbReference type="InterPro" id="IPR002872">
    <property type="entry name" value="Proline_DH_dom"/>
</dbReference>
<evidence type="ECO:0000256" key="8">
    <source>
        <dbReference type="RuleBase" id="RU364054"/>
    </source>
</evidence>
<keyword evidence="5 8" id="KW-0560">Oxidoreductase</keyword>
<evidence type="ECO:0000313" key="11">
    <source>
        <dbReference type="Proteomes" id="UP001497497"/>
    </source>
</evidence>
<dbReference type="GO" id="GO:0005739">
    <property type="term" value="C:mitochondrion"/>
    <property type="evidence" value="ECO:0007669"/>
    <property type="project" value="TreeGrafter"/>
</dbReference>
<evidence type="ECO:0000256" key="7">
    <source>
        <dbReference type="ARBA" id="ARBA00048242"/>
    </source>
</evidence>
<dbReference type="SUPFAM" id="SSF51730">
    <property type="entry name" value="FAD-linked oxidoreductase"/>
    <property type="match status" value="1"/>
</dbReference>
<dbReference type="PANTHER" id="PTHR13914">
    <property type="entry name" value="PROLINE OXIDASE"/>
    <property type="match status" value="1"/>
</dbReference>
<evidence type="ECO:0000256" key="1">
    <source>
        <dbReference type="ARBA" id="ARBA00001974"/>
    </source>
</evidence>
<name>A0AAV2HQ17_LYMST</name>
<comment type="catalytic activity">
    <reaction evidence="8">
        <text>L-proline + a quinone = (S)-1-pyrroline-5-carboxylate + a quinol + H(+)</text>
        <dbReference type="Rhea" id="RHEA:23784"/>
        <dbReference type="ChEBI" id="CHEBI:15378"/>
        <dbReference type="ChEBI" id="CHEBI:17388"/>
        <dbReference type="ChEBI" id="CHEBI:24646"/>
        <dbReference type="ChEBI" id="CHEBI:60039"/>
        <dbReference type="ChEBI" id="CHEBI:132124"/>
        <dbReference type="EC" id="1.5.5.2"/>
    </reaction>
</comment>
<evidence type="ECO:0000313" key="10">
    <source>
        <dbReference type="EMBL" id="CAL1536177.1"/>
    </source>
</evidence>
<dbReference type="Proteomes" id="UP001497497">
    <property type="component" value="Unassembled WGS sequence"/>
</dbReference>
<dbReference type="EMBL" id="CAXITT010000222">
    <property type="protein sequence ID" value="CAL1536177.1"/>
    <property type="molecule type" value="Genomic_DNA"/>
</dbReference>
<keyword evidence="6 8" id="KW-0642">Proline metabolism</keyword>
<comment type="function">
    <text evidence="8">Converts proline to delta-1-pyrroline-5-carboxylate.</text>
</comment>
<evidence type="ECO:0000256" key="6">
    <source>
        <dbReference type="ARBA" id="ARBA00023062"/>
    </source>
</evidence>
<dbReference type="Pfam" id="PF01619">
    <property type="entry name" value="Pro_dh"/>
    <property type="match status" value="1"/>
</dbReference>
<dbReference type="InterPro" id="IPR029041">
    <property type="entry name" value="FAD-linked_oxidoreductase-like"/>
</dbReference>
<reference evidence="10 11" key="1">
    <citation type="submission" date="2024-04" db="EMBL/GenBank/DDBJ databases">
        <authorList>
            <consortium name="Genoscope - CEA"/>
            <person name="William W."/>
        </authorList>
    </citation>
    <scope>NUCLEOTIDE SEQUENCE [LARGE SCALE GENOMIC DNA]</scope>
</reference>
<dbReference type="PANTHER" id="PTHR13914:SF29">
    <property type="entry name" value="HYDROXYPROLINE DEHYDROGENASE"/>
    <property type="match status" value="1"/>
</dbReference>
<organism evidence="10 11">
    <name type="scientific">Lymnaea stagnalis</name>
    <name type="common">Great pond snail</name>
    <name type="synonym">Helix stagnalis</name>
    <dbReference type="NCBI Taxonomy" id="6523"/>
    <lineage>
        <taxon>Eukaryota</taxon>
        <taxon>Metazoa</taxon>
        <taxon>Spiralia</taxon>
        <taxon>Lophotrochozoa</taxon>
        <taxon>Mollusca</taxon>
        <taxon>Gastropoda</taxon>
        <taxon>Heterobranchia</taxon>
        <taxon>Euthyneura</taxon>
        <taxon>Panpulmonata</taxon>
        <taxon>Hygrophila</taxon>
        <taxon>Lymnaeoidea</taxon>
        <taxon>Lymnaeidae</taxon>
        <taxon>Lymnaea</taxon>
    </lineage>
</organism>
<evidence type="ECO:0000256" key="3">
    <source>
        <dbReference type="ARBA" id="ARBA00022630"/>
    </source>
</evidence>
<keyword evidence="11" id="KW-1185">Reference proteome</keyword>
<feature type="domain" description="Proline dehydrogenase" evidence="9">
    <location>
        <begin position="286"/>
        <end position="538"/>
    </location>
</feature>
<dbReference type="AlphaFoldDB" id="A0AAV2HQ17"/>
<dbReference type="GO" id="GO:0010133">
    <property type="term" value="P:L-proline catabolic process to L-glutamate"/>
    <property type="evidence" value="ECO:0007669"/>
    <property type="project" value="TreeGrafter"/>
</dbReference>
<comment type="catalytic activity">
    <reaction evidence="7">
        <text>trans-4-hydroxy-L-proline + a quinone = (3R,5S)-1-pyrroline-3-hydroxy-5-carboxylate + a quinol + H(+)</text>
        <dbReference type="Rhea" id="RHEA:52512"/>
        <dbReference type="ChEBI" id="CHEBI:15378"/>
        <dbReference type="ChEBI" id="CHEBI:24646"/>
        <dbReference type="ChEBI" id="CHEBI:58375"/>
        <dbReference type="ChEBI" id="CHEBI:62612"/>
        <dbReference type="ChEBI" id="CHEBI:132124"/>
        <dbReference type="EC" id="1.5.5.3"/>
    </reaction>
</comment>
<dbReference type="InterPro" id="IPR015659">
    <property type="entry name" value="Proline_oxidase"/>
</dbReference>
<keyword evidence="4 8" id="KW-0274">FAD</keyword>
<proteinExistence type="inferred from homology"/>
<comment type="caution">
    <text evidence="10">The sequence shown here is derived from an EMBL/GenBank/DDBJ whole genome shotgun (WGS) entry which is preliminary data.</text>
</comment>
<gene>
    <name evidence="10" type="ORF">GSLYS_00010090001</name>
</gene>
<keyword evidence="3 8" id="KW-0285">Flavoprotein</keyword>
<dbReference type="EC" id="1.5.5.2" evidence="8"/>
<dbReference type="GO" id="GO:0071949">
    <property type="term" value="F:FAD binding"/>
    <property type="evidence" value="ECO:0007669"/>
    <property type="project" value="TreeGrafter"/>
</dbReference>
<accession>A0AAV2HQ17</accession>
<comment type="cofactor">
    <cofactor evidence="1 8">
        <name>FAD</name>
        <dbReference type="ChEBI" id="CHEBI:57692"/>
    </cofactor>
</comment>
<protein>
    <recommendedName>
        <fullName evidence="8">Proline dehydrogenase</fullName>
        <ecNumber evidence="8">1.5.5.2</ecNumber>
    </recommendedName>
</protein>